<dbReference type="AlphaFoldDB" id="A0A644XAQ3"/>
<evidence type="ECO:0000256" key="2">
    <source>
        <dbReference type="ARBA" id="ARBA00012052"/>
    </source>
</evidence>
<evidence type="ECO:0000259" key="8">
    <source>
        <dbReference type="Pfam" id="PF00288"/>
    </source>
</evidence>
<dbReference type="GO" id="GO:0016114">
    <property type="term" value="P:terpenoid biosynthetic process"/>
    <property type="evidence" value="ECO:0007669"/>
    <property type="project" value="InterPro"/>
</dbReference>
<feature type="domain" description="GHMP kinase N-terminal" evidence="8">
    <location>
        <begin position="62"/>
        <end position="140"/>
    </location>
</feature>
<comment type="similarity">
    <text evidence="1">Belongs to the GHMP kinase family. IspE subfamily.</text>
</comment>
<dbReference type="InterPro" id="IPR014721">
    <property type="entry name" value="Ribsml_uS5_D2-typ_fold_subgr"/>
</dbReference>
<organism evidence="10">
    <name type="scientific">bioreactor metagenome</name>
    <dbReference type="NCBI Taxonomy" id="1076179"/>
    <lineage>
        <taxon>unclassified sequences</taxon>
        <taxon>metagenomes</taxon>
        <taxon>ecological metagenomes</taxon>
    </lineage>
</organism>
<evidence type="ECO:0000259" key="9">
    <source>
        <dbReference type="Pfam" id="PF08544"/>
    </source>
</evidence>
<dbReference type="InterPro" id="IPR020568">
    <property type="entry name" value="Ribosomal_Su5_D2-typ_SF"/>
</dbReference>
<dbReference type="EMBL" id="VSSQ01001806">
    <property type="protein sequence ID" value="MPM11253.1"/>
    <property type="molecule type" value="Genomic_DNA"/>
</dbReference>
<evidence type="ECO:0000256" key="6">
    <source>
        <dbReference type="ARBA" id="ARBA00022840"/>
    </source>
</evidence>
<gene>
    <name evidence="10" type="primary">ispE_17</name>
    <name evidence="10" type="ORF">SDC9_57593</name>
</gene>
<evidence type="ECO:0000256" key="5">
    <source>
        <dbReference type="ARBA" id="ARBA00022777"/>
    </source>
</evidence>
<accession>A0A644XAQ3</accession>
<name>A0A644XAQ3_9ZZZZ</name>
<evidence type="ECO:0000256" key="1">
    <source>
        <dbReference type="ARBA" id="ARBA00009684"/>
    </source>
</evidence>
<dbReference type="Pfam" id="PF00288">
    <property type="entry name" value="GHMP_kinases_N"/>
    <property type="match status" value="1"/>
</dbReference>
<dbReference type="PANTHER" id="PTHR43527:SF2">
    <property type="entry name" value="4-DIPHOSPHOCYTIDYL-2-C-METHYL-D-ERYTHRITOL KINASE, CHLOROPLASTIC"/>
    <property type="match status" value="1"/>
</dbReference>
<dbReference type="PANTHER" id="PTHR43527">
    <property type="entry name" value="4-DIPHOSPHOCYTIDYL-2-C-METHYL-D-ERYTHRITOL KINASE, CHLOROPLASTIC"/>
    <property type="match status" value="1"/>
</dbReference>
<evidence type="ECO:0000256" key="3">
    <source>
        <dbReference type="ARBA" id="ARBA00022679"/>
    </source>
</evidence>
<evidence type="ECO:0000256" key="7">
    <source>
        <dbReference type="ARBA" id="ARBA00032554"/>
    </source>
</evidence>
<comment type="caution">
    <text evidence="10">The sequence shown here is derived from an EMBL/GenBank/DDBJ whole genome shotgun (WGS) entry which is preliminary data.</text>
</comment>
<dbReference type="GO" id="GO:0005524">
    <property type="term" value="F:ATP binding"/>
    <property type="evidence" value="ECO:0007669"/>
    <property type="project" value="UniProtKB-KW"/>
</dbReference>
<evidence type="ECO:0000313" key="10">
    <source>
        <dbReference type="EMBL" id="MPM11253.1"/>
    </source>
</evidence>
<dbReference type="SUPFAM" id="SSF54211">
    <property type="entry name" value="Ribosomal protein S5 domain 2-like"/>
    <property type="match status" value="1"/>
</dbReference>
<dbReference type="InterPro" id="IPR036554">
    <property type="entry name" value="GHMP_kinase_C_sf"/>
</dbReference>
<dbReference type="InterPro" id="IPR013750">
    <property type="entry name" value="GHMP_kinase_C_dom"/>
</dbReference>
<evidence type="ECO:0000256" key="4">
    <source>
        <dbReference type="ARBA" id="ARBA00022741"/>
    </source>
</evidence>
<dbReference type="Gene3D" id="3.30.70.890">
    <property type="entry name" value="GHMP kinase, C-terminal domain"/>
    <property type="match status" value="1"/>
</dbReference>
<dbReference type="GO" id="GO:0050515">
    <property type="term" value="F:4-(cytidine 5'-diphospho)-2-C-methyl-D-erythritol kinase activity"/>
    <property type="evidence" value="ECO:0007669"/>
    <property type="project" value="UniProtKB-EC"/>
</dbReference>
<dbReference type="HAMAP" id="MF_00061">
    <property type="entry name" value="IspE"/>
    <property type="match status" value="1"/>
</dbReference>
<keyword evidence="4" id="KW-0547">Nucleotide-binding</keyword>
<dbReference type="NCBIfam" id="TIGR00154">
    <property type="entry name" value="ispE"/>
    <property type="match status" value="1"/>
</dbReference>
<dbReference type="Gene3D" id="3.30.230.10">
    <property type="match status" value="1"/>
</dbReference>
<keyword evidence="3 10" id="KW-0808">Transferase</keyword>
<keyword evidence="5 10" id="KW-0418">Kinase</keyword>
<sequence length="285" mass="30846">MLEKAFAKINLGLDIVGKRPDGYHEVNMVMQSIALADEIELLPAEKISVTTDQADIPDGQDNLAWKAAMLLAEKYGHKPNVQIRIRKNIFSAAGLAGGSADAAAVLRGLNRLWQLVLSAEELEALAAELGSDVPFCIRGGTAAATGRGEILEPLADMPETWLVLAKPRISVSTAWAYQNFRNEDVITRPDITAMKKAIKNSDKQGIVACMGNVLESVTCRAYSEIDAIKKTMMANGAEISLMSGSGPTVFCFVDSEDSGKHIAAVLRENFAIDIELTKTLRRNDL</sequence>
<proteinExistence type="inferred from homology"/>
<dbReference type="Pfam" id="PF08544">
    <property type="entry name" value="GHMP_kinases_C"/>
    <property type="match status" value="1"/>
</dbReference>
<dbReference type="InterPro" id="IPR006204">
    <property type="entry name" value="GHMP_kinase_N_dom"/>
</dbReference>
<dbReference type="InterPro" id="IPR004424">
    <property type="entry name" value="IspE"/>
</dbReference>
<feature type="domain" description="GHMP kinase C-terminal" evidence="9">
    <location>
        <begin position="194"/>
        <end position="271"/>
    </location>
</feature>
<protein>
    <recommendedName>
        <fullName evidence="2">4-(cytidine 5'-diphospho)-2-C-methyl-D-erythritol kinase</fullName>
        <ecNumber evidence="2">2.7.1.148</ecNumber>
    </recommendedName>
    <alternativeName>
        <fullName evidence="7">4-(cytidine-5'-diphospho)-2-C-methyl-D-erythritol kinase</fullName>
    </alternativeName>
</protein>
<dbReference type="SUPFAM" id="SSF55060">
    <property type="entry name" value="GHMP Kinase, C-terminal domain"/>
    <property type="match status" value="1"/>
</dbReference>
<reference evidence="10" key="1">
    <citation type="submission" date="2019-08" db="EMBL/GenBank/DDBJ databases">
        <authorList>
            <person name="Kucharzyk K."/>
            <person name="Murdoch R.W."/>
            <person name="Higgins S."/>
            <person name="Loffler F."/>
        </authorList>
    </citation>
    <scope>NUCLEOTIDE SEQUENCE</scope>
</reference>
<keyword evidence="6" id="KW-0067">ATP-binding</keyword>
<dbReference type="PIRSF" id="PIRSF010376">
    <property type="entry name" value="IspE"/>
    <property type="match status" value="1"/>
</dbReference>
<dbReference type="EC" id="2.7.1.148" evidence="2"/>